<organism evidence="3 4">
    <name type="scientific">Penicillium arizonense</name>
    <dbReference type="NCBI Taxonomy" id="1835702"/>
    <lineage>
        <taxon>Eukaryota</taxon>
        <taxon>Fungi</taxon>
        <taxon>Dikarya</taxon>
        <taxon>Ascomycota</taxon>
        <taxon>Pezizomycotina</taxon>
        <taxon>Eurotiomycetes</taxon>
        <taxon>Eurotiomycetidae</taxon>
        <taxon>Eurotiales</taxon>
        <taxon>Aspergillaceae</taxon>
        <taxon>Penicillium</taxon>
    </lineage>
</organism>
<proteinExistence type="predicted"/>
<dbReference type="FunFam" id="3.40.50.720:FF:000418">
    <property type="entry name" value="UDP-glucose 4-epimerase 5"/>
    <property type="match status" value="1"/>
</dbReference>
<dbReference type="Gene3D" id="3.40.50.720">
    <property type="entry name" value="NAD(P)-binding Rossmann-like Domain"/>
    <property type="match status" value="1"/>
</dbReference>
<dbReference type="Pfam" id="PF01370">
    <property type="entry name" value="Epimerase"/>
    <property type="match status" value="1"/>
</dbReference>
<dbReference type="EMBL" id="LXJU01000006">
    <property type="protein sequence ID" value="OGE54479.1"/>
    <property type="molecule type" value="Genomic_DNA"/>
</dbReference>
<sequence length="438" mass="48010">MFVPTSMPSSRSDSRRRSDASTPSELESPVAVDTPATERGDLFDNIEELLRNIPSESHILVTGGLGFIGSHTTLELLKANYNVVVIDNLSNAFENVLDRISILAKKHHEENGTKMPSLRLHAHDYRDTTALKPLLEEYRMPSRWGNAKSRIAGVIHFAAYKAVEESIRNPLKYYSNNVSGLVDFATTLGDFGIKTFIFSSSATVYGTLATSGLPLKEELCVHKEEVYTNEEGTQQSIQPGCTGITNPYGRTKWMCETILADLAVSDPEWTIVALRYFNPVGCDSSGLLGEDPRQAPTNLLPVVVKVMTGQYSELSMFGTDWETEDGTAVRDFIHVSDLARGHIAALSSANEGKLSENFRTFNLGTGKGNSVMDVVSTMEGVISKPIARRAAPRREGDVGSCVAVVDRSTEELQWKTEKSLKDACQDICNFLEVSGLSS</sequence>
<feature type="region of interest" description="Disordered" evidence="1">
    <location>
        <begin position="1"/>
        <end position="34"/>
    </location>
</feature>
<accession>A0A1F5LNH5</accession>
<dbReference type="AlphaFoldDB" id="A0A1F5LNH5"/>
<dbReference type="SUPFAM" id="SSF51735">
    <property type="entry name" value="NAD(P)-binding Rossmann-fold domains"/>
    <property type="match status" value="1"/>
</dbReference>
<dbReference type="PANTHER" id="PTHR43725">
    <property type="entry name" value="UDP-GLUCOSE 4-EPIMERASE"/>
    <property type="match status" value="1"/>
</dbReference>
<dbReference type="GeneID" id="34575027"/>
<dbReference type="InterPro" id="IPR036291">
    <property type="entry name" value="NAD(P)-bd_dom_sf"/>
</dbReference>
<dbReference type="STRING" id="1835702.A0A1F5LNH5"/>
<dbReference type="InterPro" id="IPR001509">
    <property type="entry name" value="Epimerase_deHydtase"/>
</dbReference>
<dbReference type="GO" id="GO:0005829">
    <property type="term" value="C:cytosol"/>
    <property type="evidence" value="ECO:0007669"/>
    <property type="project" value="TreeGrafter"/>
</dbReference>
<comment type="caution">
    <text evidence="3">The sequence shown here is derived from an EMBL/GenBank/DDBJ whole genome shotgun (WGS) entry which is preliminary data.</text>
</comment>
<dbReference type="GO" id="GO:0005996">
    <property type="term" value="P:monosaccharide metabolic process"/>
    <property type="evidence" value="ECO:0007669"/>
    <property type="project" value="TreeGrafter"/>
</dbReference>
<name>A0A1F5LNH5_PENAI</name>
<evidence type="ECO:0000313" key="3">
    <source>
        <dbReference type="EMBL" id="OGE54479.1"/>
    </source>
</evidence>
<dbReference type="OrthoDB" id="9402762at2759"/>
<gene>
    <name evidence="3" type="ORF">PENARI_c006G04381</name>
</gene>
<keyword evidence="4" id="KW-1185">Reference proteome</keyword>
<evidence type="ECO:0000256" key="1">
    <source>
        <dbReference type="SAM" id="MobiDB-lite"/>
    </source>
</evidence>
<protein>
    <recommendedName>
        <fullName evidence="2">NAD-dependent epimerase/dehydratase domain-containing protein</fullName>
    </recommendedName>
</protein>
<evidence type="ECO:0000259" key="2">
    <source>
        <dbReference type="Pfam" id="PF01370"/>
    </source>
</evidence>
<reference evidence="3 4" key="1">
    <citation type="journal article" date="2016" name="Sci. Rep.">
        <title>Penicillium arizonense, a new, genome sequenced fungal species, reveals a high chemical diversity in secreted metabolites.</title>
        <authorList>
            <person name="Grijseels S."/>
            <person name="Nielsen J.C."/>
            <person name="Randelovic M."/>
            <person name="Nielsen J."/>
            <person name="Nielsen K.F."/>
            <person name="Workman M."/>
            <person name="Frisvad J.C."/>
        </authorList>
    </citation>
    <scope>NUCLEOTIDE SEQUENCE [LARGE SCALE GENOMIC DNA]</scope>
    <source>
        <strain evidence="3 4">CBS 141311</strain>
    </source>
</reference>
<dbReference type="GO" id="GO:0003978">
    <property type="term" value="F:UDP-glucose 4-epimerase activity"/>
    <property type="evidence" value="ECO:0007669"/>
    <property type="project" value="TreeGrafter"/>
</dbReference>
<dbReference type="RefSeq" id="XP_022489914.1">
    <property type="nucleotide sequence ID" value="XM_022630293.1"/>
</dbReference>
<dbReference type="Gene3D" id="3.90.25.10">
    <property type="entry name" value="UDP-galactose 4-epimerase, domain 1"/>
    <property type="match status" value="1"/>
</dbReference>
<feature type="compositionally biased region" description="Low complexity" evidence="1">
    <location>
        <begin position="1"/>
        <end position="11"/>
    </location>
</feature>
<evidence type="ECO:0000313" key="4">
    <source>
        <dbReference type="Proteomes" id="UP000177622"/>
    </source>
</evidence>
<dbReference type="PANTHER" id="PTHR43725:SF3">
    <property type="entry name" value="UDP-GLUCOSE 4-EPIMERASE (EUROFUNG)"/>
    <property type="match status" value="1"/>
</dbReference>
<feature type="domain" description="NAD-dependent epimerase/dehydratase" evidence="2">
    <location>
        <begin position="59"/>
        <end position="363"/>
    </location>
</feature>
<dbReference type="Proteomes" id="UP000177622">
    <property type="component" value="Unassembled WGS sequence"/>
</dbReference>